<comment type="pathway">
    <text evidence="5">Purine metabolism; AMP biosynthesis via salvage pathway; AMP from ADP: step 1/1.</text>
</comment>
<dbReference type="Gene3D" id="3.40.50.300">
    <property type="entry name" value="P-loop containing nucleotide triphosphate hydrolases"/>
    <property type="match status" value="1"/>
</dbReference>
<evidence type="ECO:0000256" key="4">
    <source>
        <dbReference type="ARBA" id="ARBA00022777"/>
    </source>
</evidence>
<comment type="subcellular location">
    <subcellularLocation>
        <location evidence="5 7">Cytoplasm</location>
    </subcellularLocation>
</comment>
<dbReference type="AlphaFoldDB" id="A0A6J4PG95"/>
<feature type="binding site" evidence="5">
    <location>
        <position position="189"/>
    </location>
    <ligand>
        <name>ATP</name>
        <dbReference type="ChEBI" id="CHEBI:30616"/>
    </ligand>
</feature>
<feature type="region of interest" description="NMP" evidence="5">
    <location>
        <begin position="47"/>
        <end position="76"/>
    </location>
</feature>
<proteinExistence type="inferred from homology"/>
<dbReference type="GO" id="GO:0005524">
    <property type="term" value="F:ATP binding"/>
    <property type="evidence" value="ECO:0007669"/>
    <property type="project" value="UniProtKB-UniRule"/>
</dbReference>
<evidence type="ECO:0000256" key="3">
    <source>
        <dbReference type="ARBA" id="ARBA00022741"/>
    </source>
</evidence>
<comment type="similarity">
    <text evidence="5 6">Belongs to the adenylate kinase family.</text>
</comment>
<keyword evidence="5 7" id="KW-0067">ATP-binding</keyword>
<feature type="binding site" evidence="5">
    <location>
        <position position="144"/>
    </location>
    <ligand>
        <name>ATP</name>
        <dbReference type="ChEBI" id="CHEBI:30616"/>
    </ligand>
</feature>
<dbReference type="PRINTS" id="PR00094">
    <property type="entry name" value="ADENYLTKNASE"/>
</dbReference>
<evidence type="ECO:0000313" key="8">
    <source>
        <dbReference type="EMBL" id="CAA9412022.1"/>
    </source>
</evidence>
<evidence type="ECO:0000256" key="2">
    <source>
        <dbReference type="ARBA" id="ARBA00022727"/>
    </source>
</evidence>
<dbReference type="NCBIfam" id="NF011100">
    <property type="entry name" value="PRK14527.1"/>
    <property type="match status" value="1"/>
</dbReference>
<feature type="binding site" evidence="5">
    <location>
        <position position="48"/>
    </location>
    <ligand>
        <name>AMP</name>
        <dbReference type="ChEBI" id="CHEBI:456215"/>
    </ligand>
</feature>
<keyword evidence="5" id="KW-0963">Cytoplasm</keyword>
<dbReference type="NCBIfam" id="NF001381">
    <property type="entry name" value="PRK00279.1-3"/>
    <property type="match status" value="1"/>
</dbReference>
<dbReference type="Pfam" id="PF00406">
    <property type="entry name" value="ADK"/>
    <property type="match status" value="1"/>
</dbReference>
<dbReference type="UniPathway" id="UPA00588">
    <property type="reaction ID" value="UER00649"/>
</dbReference>
<comment type="caution">
    <text evidence="5">Lacks conserved residue(s) required for the propagation of feature annotation.</text>
</comment>
<feature type="binding site" evidence="5">
    <location>
        <position position="109"/>
    </location>
    <ligand>
        <name>AMP</name>
        <dbReference type="ChEBI" id="CHEBI:456215"/>
    </ligand>
</feature>
<feature type="binding site" evidence="5">
    <location>
        <begin position="27"/>
        <end position="32"/>
    </location>
    <ligand>
        <name>ATP</name>
        <dbReference type="ChEBI" id="CHEBI:30616"/>
    </ligand>
</feature>
<dbReference type="GO" id="GO:0044209">
    <property type="term" value="P:AMP salvage"/>
    <property type="evidence" value="ECO:0007669"/>
    <property type="project" value="UniProtKB-UniRule"/>
</dbReference>
<dbReference type="EC" id="2.7.4.3" evidence="5 7"/>
<keyword evidence="2 5" id="KW-0545">Nucleotide biosynthesis</keyword>
<sequence>MSAEPSARPSAAGTLRVRRVVLLGPPGAGKGTQAVRLAELLGVPAVSTGEIFRRNAREGTELGAAAQRYLDAGEYVPDEVTNAMVAARLAEPDAAGGFLLDGYPRTAAQVERLDAVLEAAGTPLDLALELTADEEVVVERLLRRAGTEGRSDDSEDVVRHRLALYATETGPLAATYDARGQLVRVDGTGDVGDVGDRIAEALATWSPPRPRHG</sequence>
<feature type="binding site" evidence="5">
    <location>
        <position position="53"/>
    </location>
    <ligand>
        <name>AMP</name>
        <dbReference type="ChEBI" id="CHEBI:456215"/>
    </ligand>
</feature>
<feature type="binding site" evidence="5">
    <location>
        <position position="161"/>
    </location>
    <ligand>
        <name>AMP</name>
        <dbReference type="ChEBI" id="CHEBI:456215"/>
    </ligand>
</feature>
<feature type="binding site" evidence="5">
    <location>
        <position position="150"/>
    </location>
    <ligand>
        <name>AMP</name>
        <dbReference type="ChEBI" id="CHEBI:456215"/>
    </ligand>
</feature>
<dbReference type="GO" id="GO:0005737">
    <property type="term" value="C:cytoplasm"/>
    <property type="evidence" value="ECO:0007669"/>
    <property type="project" value="UniProtKB-SubCell"/>
</dbReference>
<dbReference type="SUPFAM" id="SSF52540">
    <property type="entry name" value="P-loop containing nucleoside triphosphate hydrolases"/>
    <property type="match status" value="1"/>
</dbReference>
<dbReference type="InterPro" id="IPR033690">
    <property type="entry name" value="Adenylat_kinase_CS"/>
</dbReference>
<comment type="domain">
    <text evidence="5">Consists of three domains, a large central CORE domain and two small peripheral domains, NMPbind and LID, which undergo movements during catalysis. The LID domain closes over the site of phosphoryl transfer upon ATP binding. Assembling and dissambling the active center during each catalytic cycle provides an effective means to prevent ATP hydrolysis.</text>
</comment>
<evidence type="ECO:0000256" key="5">
    <source>
        <dbReference type="HAMAP-Rule" id="MF_00235"/>
    </source>
</evidence>
<evidence type="ECO:0000256" key="1">
    <source>
        <dbReference type="ARBA" id="ARBA00022679"/>
    </source>
</evidence>
<accession>A0A6J4PG95</accession>
<dbReference type="EMBL" id="CADCUY010000302">
    <property type="protein sequence ID" value="CAA9412022.1"/>
    <property type="molecule type" value="Genomic_DNA"/>
</dbReference>
<name>A0A6J4PG95_9ACTN</name>
<keyword evidence="4 5" id="KW-0418">Kinase</keyword>
<evidence type="ECO:0000256" key="7">
    <source>
        <dbReference type="RuleBase" id="RU003331"/>
    </source>
</evidence>
<reference evidence="8" key="1">
    <citation type="submission" date="2020-02" db="EMBL/GenBank/DDBJ databases">
        <authorList>
            <person name="Meier V. D."/>
        </authorList>
    </citation>
    <scope>NUCLEOTIDE SEQUENCE</scope>
    <source>
        <strain evidence="8">AVDCRST_MAG35</strain>
    </source>
</reference>
<keyword evidence="3 5" id="KW-0547">Nucleotide-binding</keyword>
<comment type="function">
    <text evidence="5">Catalyzes the reversible transfer of the terminal phosphate group between ATP and AMP. Plays an important role in cellular energy homeostasis and in adenine nucleotide metabolism.</text>
</comment>
<dbReference type="GO" id="GO:0004017">
    <property type="term" value="F:AMP kinase activity"/>
    <property type="evidence" value="ECO:0007669"/>
    <property type="project" value="UniProtKB-UniRule"/>
</dbReference>
<dbReference type="NCBIfam" id="NF011105">
    <property type="entry name" value="PRK14532.1"/>
    <property type="match status" value="1"/>
</dbReference>
<comment type="subunit">
    <text evidence="5 7">Monomer.</text>
</comment>
<dbReference type="PROSITE" id="PS00113">
    <property type="entry name" value="ADENYLATE_KINASE"/>
    <property type="match status" value="1"/>
</dbReference>
<evidence type="ECO:0000256" key="6">
    <source>
        <dbReference type="RuleBase" id="RU003330"/>
    </source>
</evidence>
<gene>
    <name evidence="5" type="primary">adk</name>
    <name evidence="8" type="ORF">AVDCRST_MAG35-1484</name>
</gene>
<comment type="catalytic activity">
    <reaction evidence="5 7">
        <text>AMP + ATP = 2 ADP</text>
        <dbReference type="Rhea" id="RHEA:12973"/>
        <dbReference type="ChEBI" id="CHEBI:30616"/>
        <dbReference type="ChEBI" id="CHEBI:456215"/>
        <dbReference type="ChEBI" id="CHEBI:456216"/>
        <dbReference type="EC" id="2.7.4.3"/>
    </reaction>
</comment>
<dbReference type="InterPro" id="IPR000850">
    <property type="entry name" value="Adenylat/UMP-CMP_kin"/>
</dbReference>
<feature type="binding site" evidence="5">
    <location>
        <begin position="102"/>
        <end position="105"/>
    </location>
    <ligand>
        <name>AMP</name>
        <dbReference type="ChEBI" id="CHEBI:456215"/>
    </ligand>
</feature>
<dbReference type="InterPro" id="IPR027417">
    <property type="entry name" value="P-loop_NTPase"/>
</dbReference>
<keyword evidence="1 5" id="KW-0808">Transferase</keyword>
<dbReference type="CDD" id="cd01428">
    <property type="entry name" value="ADK"/>
    <property type="match status" value="1"/>
</dbReference>
<dbReference type="PANTHER" id="PTHR23359">
    <property type="entry name" value="NUCLEOTIDE KINASE"/>
    <property type="match status" value="1"/>
</dbReference>
<protein>
    <recommendedName>
        <fullName evidence="5 7">Adenylate kinase</fullName>
        <shortName evidence="5">AK</shortName>
        <ecNumber evidence="5 7">2.7.4.3</ecNumber>
    </recommendedName>
    <alternativeName>
        <fullName evidence="5">ATP-AMP transphosphorylase</fullName>
    </alternativeName>
    <alternativeName>
        <fullName evidence="5">ATP:AMP phosphotransferase</fullName>
    </alternativeName>
    <alternativeName>
        <fullName evidence="5">Adenylate monophosphate kinase</fullName>
    </alternativeName>
</protein>
<organism evidence="8">
    <name type="scientific">uncultured Quadrisphaera sp</name>
    <dbReference type="NCBI Taxonomy" id="904978"/>
    <lineage>
        <taxon>Bacteria</taxon>
        <taxon>Bacillati</taxon>
        <taxon>Actinomycetota</taxon>
        <taxon>Actinomycetes</taxon>
        <taxon>Kineosporiales</taxon>
        <taxon>Kineosporiaceae</taxon>
        <taxon>Quadrisphaera</taxon>
        <taxon>environmental samples</taxon>
    </lineage>
</organism>
<feature type="binding site" evidence="5">
    <location>
        <begin position="74"/>
        <end position="76"/>
    </location>
    <ligand>
        <name>AMP</name>
        <dbReference type="ChEBI" id="CHEBI:456215"/>
    </ligand>
</feature>
<dbReference type="HAMAP" id="MF_00235">
    <property type="entry name" value="Adenylate_kinase_Adk"/>
    <property type="match status" value="1"/>
</dbReference>